<gene>
    <name evidence="5" type="ORF">N0F65_001225</name>
</gene>
<evidence type="ECO:0000256" key="3">
    <source>
        <dbReference type="SAM" id="MobiDB-lite"/>
    </source>
</evidence>
<evidence type="ECO:0000256" key="1">
    <source>
        <dbReference type="ARBA" id="ARBA00004316"/>
    </source>
</evidence>
<feature type="compositionally biased region" description="Basic and acidic residues" evidence="3">
    <location>
        <begin position="19"/>
        <end position="36"/>
    </location>
</feature>
<keyword evidence="6" id="KW-1185">Reference proteome</keyword>
<dbReference type="GO" id="GO:0042995">
    <property type="term" value="C:cell projection"/>
    <property type="evidence" value="ECO:0007669"/>
    <property type="project" value="UniProtKB-SubCell"/>
</dbReference>
<dbReference type="Gene3D" id="1.10.418.10">
    <property type="entry name" value="Calponin-like domain"/>
    <property type="match status" value="1"/>
</dbReference>
<dbReference type="EMBL" id="DAKRPA010000059">
    <property type="protein sequence ID" value="DBA00754.1"/>
    <property type="molecule type" value="Genomic_DNA"/>
</dbReference>
<dbReference type="InterPro" id="IPR036872">
    <property type="entry name" value="CH_dom_sf"/>
</dbReference>
<dbReference type="Proteomes" id="UP001146120">
    <property type="component" value="Unassembled WGS sequence"/>
</dbReference>
<feature type="compositionally biased region" description="Basic and acidic residues" evidence="3">
    <location>
        <begin position="401"/>
        <end position="414"/>
    </location>
</feature>
<evidence type="ECO:0000259" key="4">
    <source>
        <dbReference type="PROSITE" id="PS50021"/>
    </source>
</evidence>
<dbReference type="PROSITE" id="PS50021">
    <property type="entry name" value="CH"/>
    <property type="match status" value="1"/>
</dbReference>
<dbReference type="PANTHER" id="PTHR46613">
    <property type="entry name" value="RADIAL SPOKE HEAD 10 HOMOLOG B-RELATED"/>
    <property type="match status" value="1"/>
</dbReference>
<reference evidence="5" key="2">
    <citation type="journal article" date="2023" name="Microbiol Resour">
        <title>Decontamination and Annotation of the Draft Genome Sequence of the Oomycete Lagenidium giganteum ARSEF 373.</title>
        <authorList>
            <person name="Morgan W.R."/>
            <person name="Tartar A."/>
        </authorList>
    </citation>
    <scope>NUCLEOTIDE SEQUENCE</scope>
    <source>
        <strain evidence="5">ARSEF 373</strain>
    </source>
</reference>
<sequence length="1143" mass="129357">MEPSSLHHSSSVVPKLHLFVKEHAESPRGHAPERPRVPRSLCDSPGAPQPPLSNGGRFSSPRAPPYTPKRVVAPRVNNSTVQVLDSTRLPRMAKRNVTDLQRLEASHPDEFCILHPALDLTDDNGELSQLMLSKWSVDAGEDGFSSLSLFCEMKLSEAKRMASWVEAPNRFFVTVCCQLLHKYVHSVEASNNNHTHHHGEGSGGDFLRRIHDELLDAIFLPSTGTESGRDAKYGFEHRVPYFVEYKRLKKNTKILLANFESREKSMHSKLKLPGKIEKVLEARQSRNNLQAMRMNFRAWKHAVASQRDMRNLKIRMFRKGRKLNLTALFRAWRIEALRRAYQRESVEYQTMLSITAASLSRKDVLIGEAEAKIASFSKIIESLTESNAQLLSRIERLESGGAVEHDDSTGDHHPSSAQGHRRPDMQFEHIDTLLTQDDDKMDRVNRMLLEAMFGMARMVESSAIQMSKDVMDSLEYQLDGSVLQNLMEMIQSENLQKYKSSDEAIAEDIGSRRKSVVPMNSGYPAGGASPLSLAQPPPMKPSSVKELAQMPIDAFLLSWFRMNLQMSTCAEKPSDRTVKNFTSDLTDGRRYGFLLHRLFPTWFDRNMVHEIDSDERLKCIAEFHSRVQPELPQVVTSDSIHAGSVTENVAFVAMLFGSSIGSVRKINLERQRGEFLNIITSWKRVRSLMLEVKRMQDNYDSLMVVHLLKEMRTCETLFKQLNSELSSIAIASNEGSSALSQVAYKILHLTWSCLNARSTNTIPSLNIIDERFQERIRNFSFVDVSTVRQILMAENEQEFHSKPLRVIPVPGAMAAAALVLPVMSLHFTSVSTMPIIPEREVLQRTEAVRLVVSAFSKDLHDIFKHYSASGGAGSVANMSLPEYNKFVKDCCICDKKFPPVVAEFLYRAALFHSPNTPRELVLGAMAHAASVVTADGAPLDPLGQLEAAVVNFDLGAREMVGLEFVDVVIRLAAAKYSKIPLEERFRELMEQLVLPNALRSQSEIFRAEISAPKVRTVFQKHKASLQRVFRYYASMHTLREQQSTLDLKEFTIFSRDCKLIGTFVTEHTLKQILANIQRDTSEHTQVVNDNDLRVDYNEFLEAIAALTEFVICNPYVPLYKRIEQFINEMLLPRARQRKKAGAD</sequence>
<dbReference type="AlphaFoldDB" id="A0AAV2Z5D9"/>
<reference evidence="5" key="1">
    <citation type="submission" date="2022-11" db="EMBL/GenBank/DDBJ databases">
        <authorList>
            <person name="Morgan W.R."/>
            <person name="Tartar A."/>
        </authorList>
    </citation>
    <scope>NUCLEOTIDE SEQUENCE</scope>
    <source>
        <strain evidence="5">ARSEF 373</strain>
    </source>
</reference>
<keyword evidence="2" id="KW-0966">Cell projection</keyword>
<dbReference type="InterPro" id="IPR001715">
    <property type="entry name" value="CH_dom"/>
</dbReference>
<dbReference type="PANTHER" id="PTHR46613:SF1">
    <property type="entry name" value="RADIAL SPOKE HEAD 10 HOMOLOG B-RELATED"/>
    <property type="match status" value="1"/>
</dbReference>
<feature type="domain" description="Calponin-homology (CH)" evidence="4">
    <location>
        <begin position="550"/>
        <end position="660"/>
    </location>
</feature>
<organism evidence="5 6">
    <name type="scientific">Lagenidium giganteum</name>
    <dbReference type="NCBI Taxonomy" id="4803"/>
    <lineage>
        <taxon>Eukaryota</taxon>
        <taxon>Sar</taxon>
        <taxon>Stramenopiles</taxon>
        <taxon>Oomycota</taxon>
        <taxon>Peronosporomycetes</taxon>
        <taxon>Pythiales</taxon>
        <taxon>Pythiaceae</taxon>
    </lineage>
</organism>
<evidence type="ECO:0000313" key="5">
    <source>
        <dbReference type="EMBL" id="DBA00754.1"/>
    </source>
</evidence>
<accession>A0AAV2Z5D9</accession>
<feature type="compositionally biased region" description="Low complexity" evidence="3">
    <location>
        <begin position="1"/>
        <end position="17"/>
    </location>
</feature>
<feature type="region of interest" description="Disordered" evidence="3">
    <location>
        <begin position="1"/>
        <end position="70"/>
    </location>
</feature>
<evidence type="ECO:0000256" key="2">
    <source>
        <dbReference type="ARBA" id="ARBA00023273"/>
    </source>
</evidence>
<protein>
    <recommendedName>
        <fullName evidence="4">Calponin-homology (CH) domain-containing protein</fullName>
    </recommendedName>
</protein>
<dbReference type="Gene3D" id="1.10.238.10">
    <property type="entry name" value="EF-hand"/>
    <property type="match status" value="1"/>
</dbReference>
<name>A0AAV2Z5D9_9STRA</name>
<proteinExistence type="predicted"/>
<dbReference type="SUPFAM" id="SSF47576">
    <property type="entry name" value="Calponin-homology domain, CH-domain"/>
    <property type="match status" value="1"/>
</dbReference>
<comment type="subcellular location">
    <subcellularLocation>
        <location evidence="1">Cell projection</location>
    </subcellularLocation>
</comment>
<comment type="caution">
    <text evidence="5">The sequence shown here is derived from an EMBL/GenBank/DDBJ whole genome shotgun (WGS) entry which is preliminary data.</text>
</comment>
<evidence type="ECO:0000313" key="6">
    <source>
        <dbReference type="Proteomes" id="UP001146120"/>
    </source>
</evidence>
<feature type="region of interest" description="Disordered" evidence="3">
    <location>
        <begin position="401"/>
        <end position="424"/>
    </location>
</feature>